<evidence type="ECO:0000256" key="5">
    <source>
        <dbReference type="ARBA" id="ARBA00022741"/>
    </source>
</evidence>
<dbReference type="InterPro" id="IPR027417">
    <property type="entry name" value="P-loop_NTPase"/>
</dbReference>
<dbReference type="InterPro" id="IPR003593">
    <property type="entry name" value="AAA+_ATPase"/>
</dbReference>
<evidence type="ECO:0000256" key="2">
    <source>
        <dbReference type="ARBA" id="ARBA00005417"/>
    </source>
</evidence>
<dbReference type="RefSeq" id="WP_085423987.1">
    <property type="nucleotide sequence ID" value="NZ_FXAF01000008.1"/>
</dbReference>
<reference evidence="10" key="1">
    <citation type="submission" date="2017-04" db="EMBL/GenBank/DDBJ databases">
        <authorList>
            <person name="Varghese N."/>
            <person name="Submissions S."/>
        </authorList>
    </citation>
    <scope>NUCLEOTIDE SEQUENCE [LARGE SCALE GENOMIC DNA]</scope>
    <source>
        <strain evidence="10">B4P</strain>
    </source>
</reference>
<dbReference type="GO" id="GO:0055085">
    <property type="term" value="P:transmembrane transport"/>
    <property type="evidence" value="ECO:0007669"/>
    <property type="project" value="UniProtKB-ARBA"/>
</dbReference>
<dbReference type="STRING" id="464029.SAMN02982989_1130"/>
<dbReference type="Proteomes" id="UP000192903">
    <property type="component" value="Unassembled WGS sequence"/>
</dbReference>
<proteinExistence type="inferred from homology"/>
<organism evidence="9 10">
    <name type="scientific">Xaviernesmea oryzae</name>
    <dbReference type="NCBI Taxonomy" id="464029"/>
    <lineage>
        <taxon>Bacteria</taxon>
        <taxon>Pseudomonadati</taxon>
        <taxon>Pseudomonadota</taxon>
        <taxon>Alphaproteobacteria</taxon>
        <taxon>Hyphomicrobiales</taxon>
        <taxon>Rhizobiaceae</taxon>
        <taxon>Rhizobium/Agrobacterium group</taxon>
        <taxon>Xaviernesmea</taxon>
    </lineage>
</organism>
<dbReference type="Gene3D" id="3.40.50.300">
    <property type="entry name" value="P-loop containing nucleotide triphosphate hydrolases"/>
    <property type="match status" value="1"/>
</dbReference>
<dbReference type="PROSITE" id="PS50893">
    <property type="entry name" value="ABC_TRANSPORTER_2"/>
    <property type="match status" value="1"/>
</dbReference>
<dbReference type="PANTHER" id="PTHR43297">
    <property type="entry name" value="OLIGOPEPTIDE TRANSPORT ATP-BINDING PROTEIN APPD"/>
    <property type="match status" value="1"/>
</dbReference>
<dbReference type="InterPro" id="IPR013563">
    <property type="entry name" value="Oligopep_ABC_C"/>
</dbReference>
<gene>
    <name evidence="9" type="ORF">SAMN02982989_1130</name>
</gene>
<evidence type="ECO:0000256" key="1">
    <source>
        <dbReference type="ARBA" id="ARBA00004417"/>
    </source>
</evidence>
<comment type="subcellular location">
    <subcellularLocation>
        <location evidence="1">Cell inner membrane</location>
        <topology evidence="1">Peripheral membrane protein</topology>
    </subcellularLocation>
</comment>
<evidence type="ECO:0000313" key="9">
    <source>
        <dbReference type="EMBL" id="SMF60867.1"/>
    </source>
</evidence>
<dbReference type="PANTHER" id="PTHR43297:SF2">
    <property type="entry name" value="DIPEPTIDE TRANSPORT ATP-BINDING PROTEIN DPPD"/>
    <property type="match status" value="1"/>
</dbReference>
<sequence length="321" mass="35662">MKEILTVKDLDLTFDTLDGPVNVLRGVSLSVREHERVALVGESGSGKSVTARAILGLLPERNRRLNGSVVFEGSDLVTERPSRLRERRGRDMTMIFQDPMAALNPVYTIRNQFLAVLSRSHPELNAKQAEARMSDALRDVSIIDPTRVLDSYSFQLSGGLNQRVMIAMGLISRPRLLIADEPGTALDVTVQQQTLLIMKRLSESYGTSILFISHNLGVVRQFADRVCVMYSGRIVEEATTAELFANPRHPYTRALLASVPRLSSDELPEPIEGSVPDPREPIKGCPFKPRCALATDDCLQPIPLREFGTQRVACIHQEEFA</sequence>
<protein>
    <submittedName>
        <fullName evidence="9">Peptide/nickel transport system ATP-binding protein</fullName>
    </submittedName>
</protein>
<dbReference type="GO" id="GO:0016887">
    <property type="term" value="F:ATP hydrolysis activity"/>
    <property type="evidence" value="ECO:0007669"/>
    <property type="project" value="InterPro"/>
</dbReference>
<evidence type="ECO:0000256" key="4">
    <source>
        <dbReference type="ARBA" id="ARBA00022475"/>
    </source>
</evidence>
<dbReference type="OrthoDB" id="9815712at2"/>
<dbReference type="CDD" id="cd03257">
    <property type="entry name" value="ABC_NikE_OppD_transporters"/>
    <property type="match status" value="1"/>
</dbReference>
<keyword evidence="5" id="KW-0547">Nucleotide-binding</keyword>
<evidence type="ECO:0000256" key="6">
    <source>
        <dbReference type="ARBA" id="ARBA00022840"/>
    </source>
</evidence>
<dbReference type="FunFam" id="3.40.50.300:FF:000016">
    <property type="entry name" value="Oligopeptide ABC transporter ATP-binding component"/>
    <property type="match status" value="1"/>
</dbReference>
<dbReference type="InterPro" id="IPR050388">
    <property type="entry name" value="ABC_Ni/Peptide_Import"/>
</dbReference>
<dbReference type="SMART" id="SM00382">
    <property type="entry name" value="AAA"/>
    <property type="match status" value="1"/>
</dbReference>
<accession>A0A1X7FZJ5</accession>
<evidence type="ECO:0000256" key="7">
    <source>
        <dbReference type="ARBA" id="ARBA00023136"/>
    </source>
</evidence>
<keyword evidence="7" id="KW-0472">Membrane</keyword>
<dbReference type="AlphaFoldDB" id="A0A1X7FZJ5"/>
<evidence type="ECO:0000259" key="8">
    <source>
        <dbReference type="PROSITE" id="PS50893"/>
    </source>
</evidence>
<dbReference type="SUPFAM" id="SSF52540">
    <property type="entry name" value="P-loop containing nucleoside triphosphate hydrolases"/>
    <property type="match status" value="1"/>
</dbReference>
<evidence type="ECO:0000256" key="3">
    <source>
        <dbReference type="ARBA" id="ARBA00022448"/>
    </source>
</evidence>
<dbReference type="InterPro" id="IPR003439">
    <property type="entry name" value="ABC_transporter-like_ATP-bd"/>
</dbReference>
<dbReference type="NCBIfam" id="TIGR01727">
    <property type="entry name" value="oligo_HPY"/>
    <property type="match status" value="1"/>
</dbReference>
<dbReference type="GO" id="GO:0005886">
    <property type="term" value="C:plasma membrane"/>
    <property type="evidence" value="ECO:0007669"/>
    <property type="project" value="UniProtKB-SubCell"/>
</dbReference>
<evidence type="ECO:0000313" key="10">
    <source>
        <dbReference type="Proteomes" id="UP000192903"/>
    </source>
</evidence>
<comment type="similarity">
    <text evidence="2">Belongs to the ABC transporter superfamily.</text>
</comment>
<dbReference type="Pfam" id="PF00005">
    <property type="entry name" value="ABC_tran"/>
    <property type="match status" value="1"/>
</dbReference>
<dbReference type="EMBL" id="FXAF01000008">
    <property type="protein sequence ID" value="SMF60867.1"/>
    <property type="molecule type" value="Genomic_DNA"/>
</dbReference>
<dbReference type="Pfam" id="PF08352">
    <property type="entry name" value="oligo_HPY"/>
    <property type="match status" value="1"/>
</dbReference>
<keyword evidence="3" id="KW-0813">Transport</keyword>
<feature type="domain" description="ABC transporter" evidence="8">
    <location>
        <begin position="7"/>
        <end position="256"/>
    </location>
</feature>
<dbReference type="GO" id="GO:0005524">
    <property type="term" value="F:ATP binding"/>
    <property type="evidence" value="ECO:0007669"/>
    <property type="project" value="UniProtKB-KW"/>
</dbReference>
<name>A0A1X7FZJ5_9HYPH</name>
<keyword evidence="6 9" id="KW-0067">ATP-binding</keyword>
<keyword evidence="4" id="KW-1003">Cell membrane</keyword>
<keyword evidence="10" id="KW-1185">Reference proteome</keyword>
<dbReference type="GO" id="GO:0015833">
    <property type="term" value="P:peptide transport"/>
    <property type="evidence" value="ECO:0007669"/>
    <property type="project" value="InterPro"/>
</dbReference>